<feature type="non-terminal residue" evidence="1">
    <location>
        <position position="135"/>
    </location>
</feature>
<dbReference type="EMBL" id="CAJVPJ010007013">
    <property type="protein sequence ID" value="CAG8672886.1"/>
    <property type="molecule type" value="Genomic_DNA"/>
</dbReference>
<keyword evidence="2" id="KW-1185">Reference proteome</keyword>
<dbReference type="Proteomes" id="UP000789572">
    <property type="component" value="Unassembled WGS sequence"/>
</dbReference>
<proteinExistence type="predicted"/>
<evidence type="ECO:0000313" key="2">
    <source>
        <dbReference type="Proteomes" id="UP000789572"/>
    </source>
</evidence>
<feature type="non-terminal residue" evidence="1">
    <location>
        <position position="1"/>
    </location>
</feature>
<organism evidence="1 2">
    <name type="scientific">Paraglomus occultum</name>
    <dbReference type="NCBI Taxonomy" id="144539"/>
    <lineage>
        <taxon>Eukaryota</taxon>
        <taxon>Fungi</taxon>
        <taxon>Fungi incertae sedis</taxon>
        <taxon>Mucoromycota</taxon>
        <taxon>Glomeromycotina</taxon>
        <taxon>Glomeromycetes</taxon>
        <taxon>Paraglomerales</taxon>
        <taxon>Paraglomeraceae</taxon>
        <taxon>Paraglomus</taxon>
    </lineage>
</organism>
<gene>
    <name evidence="1" type="ORF">POCULU_LOCUS11070</name>
</gene>
<comment type="caution">
    <text evidence="1">The sequence shown here is derived from an EMBL/GenBank/DDBJ whole genome shotgun (WGS) entry which is preliminary data.</text>
</comment>
<name>A0A9N9HDX3_9GLOM</name>
<reference evidence="1" key="1">
    <citation type="submission" date="2021-06" db="EMBL/GenBank/DDBJ databases">
        <authorList>
            <person name="Kallberg Y."/>
            <person name="Tangrot J."/>
            <person name="Rosling A."/>
        </authorList>
    </citation>
    <scope>NUCLEOTIDE SEQUENCE</scope>
    <source>
        <strain evidence="1">IA702</strain>
    </source>
</reference>
<dbReference type="AlphaFoldDB" id="A0A9N9HDX3"/>
<dbReference type="OrthoDB" id="2416464at2759"/>
<sequence length="135" mass="15622">NGPHYHNSELMVIVVHWFDWYNIEVREWLFLEPSNAKTIINSHHAAISHAIKWYVRVEYDIAKGFDIYNSWQWPTDGPSAGYIVAHPLPYFGTPAHFSSAEVAGLCNDKLYHPELIISTYTEPQSKWTIVLPKPQ</sequence>
<accession>A0A9N9HDX3</accession>
<protein>
    <submittedName>
        <fullName evidence="1">8487_t:CDS:1</fullName>
    </submittedName>
</protein>
<evidence type="ECO:0000313" key="1">
    <source>
        <dbReference type="EMBL" id="CAG8672886.1"/>
    </source>
</evidence>